<keyword evidence="2" id="KW-0472">Membrane</keyword>
<comment type="caution">
    <text evidence="3">The sequence shown here is derived from an EMBL/GenBank/DDBJ whole genome shotgun (WGS) entry which is preliminary data.</text>
</comment>
<evidence type="ECO:0008006" key="5">
    <source>
        <dbReference type="Google" id="ProtNLM"/>
    </source>
</evidence>
<sequence length="392" mass="43342">MPPAGTKHLLGKASSKHIGHAMGRKSLFDPLHAASPRRATTPVTCLREKSIGIPIGLVSALLSSTRVSTTADTTGSARAAQKKSPLPPPTAAQSSELPSARSVRPKMLTLAAVAVFAFSTYGTYLFVSYKKAVEAAKSLDVPHDLSDRYDQSARTYDAEVETAEMLMRLGKRRRELIQMARGNVLEVSCGTGRNFDYYTLGEKRAVDEQGKAAIRGCRSVTFVDQSGEMVQVAREKFEKKYPAFKQVAFRAQDAMEPISPPPGTTIKIPVGMKEPKFDTVIETMGLCSTADPVAFLKHLGELTEPEKGQILLLEHGRSYYGWLNKLLDDLAPAHADQHGCWWNRDIGRIVEQSGLEVVESKRWHLGTTWKYVLRPKKETERADKETDIQNQD</sequence>
<dbReference type="EMBL" id="ACFW01000030">
    <property type="protein sequence ID" value="EER26529.1"/>
    <property type="molecule type" value="Genomic_DNA"/>
</dbReference>
<feature type="region of interest" description="Disordered" evidence="1">
    <location>
        <begin position="72"/>
        <end position="99"/>
    </location>
</feature>
<protein>
    <recommendedName>
        <fullName evidence="5">Ubiquinone/menaquinone biosynthesis-related protein</fullName>
    </recommendedName>
</protein>
<dbReference type="SUPFAM" id="SSF53335">
    <property type="entry name" value="S-adenosyl-L-methionine-dependent methyltransferases"/>
    <property type="match status" value="1"/>
</dbReference>
<accession>C5P9W7</accession>
<dbReference type="PANTHER" id="PTHR42912:SF83">
    <property type="entry name" value="METHYLTRANSFERASE TYPE 11 DOMAIN-CONTAINING PROTEIN"/>
    <property type="match status" value="1"/>
</dbReference>
<dbReference type="InterPro" id="IPR050508">
    <property type="entry name" value="Methyltransf_Superfamily"/>
</dbReference>
<dbReference type="InterPro" id="IPR029063">
    <property type="entry name" value="SAM-dependent_MTases_sf"/>
</dbReference>
<organism evidence="3 4">
    <name type="scientific">Coccidioides posadasii (strain C735)</name>
    <name type="common">Valley fever fungus</name>
    <dbReference type="NCBI Taxonomy" id="222929"/>
    <lineage>
        <taxon>Eukaryota</taxon>
        <taxon>Fungi</taxon>
        <taxon>Dikarya</taxon>
        <taxon>Ascomycota</taxon>
        <taxon>Pezizomycotina</taxon>
        <taxon>Eurotiomycetes</taxon>
        <taxon>Eurotiomycetidae</taxon>
        <taxon>Onygenales</taxon>
        <taxon>Onygenaceae</taxon>
        <taxon>Coccidioides</taxon>
    </lineage>
</organism>
<reference evidence="3 4" key="1">
    <citation type="journal article" date="2009" name="Genome Res.">
        <title>Comparative genomic analyses of the human fungal pathogens Coccidioides and their relatives.</title>
        <authorList>
            <person name="Sharpton T.J."/>
            <person name="Stajich J.E."/>
            <person name="Rounsley S.D."/>
            <person name="Gardner M.J."/>
            <person name="Wortman J.R."/>
            <person name="Jordar V.S."/>
            <person name="Maiti R."/>
            <person name="Kodira C.D."/>
            <person name="Neafsey D.E."/>
            <person name="Zeng Q."/>
            <person name="Hung C.-Y."/>
            <person name="McMahan C."/>
            <person name="Muszewska A."/>
            <person name="Grynberg M."/>
            <person name="Mandel M.A."/>
            <person name="Kellner E.M."/>
            <person name="Barker B.M."/>
            <person name="Galgiani J.N."/>
            <person name="Orbach M.J."/>
            <person name="Kirkland T.N."/>
            <person name="Cole G.T."/>
            <person name="Henn M.R."/>
            <person name="Birren B.W."/>
            <person name="Taylor J.W."/>
        </authorList>
    </citation>
    <scope>NUCLEOTIDE SEQUENCE [LARGE SCALE GENOMIC DNA]</scope>
    <source>
        <strain evidence="4">C735</strain>
    </source>
</reference>
<feature type="transmembrane region" description="Helical" evidence="2">
    <location>
        <begin position="107"/>
        <end position="127"/>
    </location>
</feature>
<dbReference type="AlphaFoldDB" id="C5P9W7"/>
<dbReference type="RefSeq" id="XP_003068674.1">
    <property type="nucleotide sequence ID" value="XM_003068628.1"/>
</dbReference>
<evidence type="ECO:0000256" key="1">
    <source>
        <dbReference type="SAM" id="MobiDB-lite"/>
    </source>
</evidence>
<dbReference type="VEuPathDB" id="FungiDB:CPC735_007010"/>
<dbReference type="OrthoDB" id="416496at2759"/>
<dbReference type="HOGENOM" id="CLU_037990_3_2_1"/>
<keyword evidence="2" id="KW-1133">Transmembrane helix</keyword>
<evidence type="ECO:0000256" key="2">
    <source>
        <dbReference type="SAM" id="Phobius"/>
    </source>
</evidence>
<proteinExistence type="predicted"/>
<dbReference type="PANTHER" id="PTHR42912">
    <property type="entry name" value="METHYLTRANSFERASE"/>
    <property type="match status" value="1"/>
</dbReference>
<dbReference type="CDD" id="cd02440">
    <property type="entry name" value="AdoMet_MTases"/>
    <property type="match status" value="1"/>
</dbReference>
<dbReference type="Proteomes" id="UP000009084">
    <property type="component" value="Unassembled WGS sequence"/>
</dbReference>
<evidence type="ECO:0000313" key="3">
    <source>
        <dbReference type="EMBL" id="EER26529.1"/>
    </source>
</evidence>
<keyword evidence="2" id="KW-0812">Transmembrane</keyword>
<dbReference type="Pfam" id="PF13489">
    <property type="entry name" value="Methyltransf_23"/>
    <property type="match status" value="1"/>
</dbReference>
<dbReference type="KEGG" id="cpw:9694157"/>
<name>C5P9W7_COCP7</name>
<evidence type="ECO:0000313" key="4">
    <source>
        <dbReference type="Proteomes" id="UP000009084"/>
    </source>
</evidence>
<dbReference type="Gene3D" id="3.40.50.150">
    <property type="entry name" value="Vaccinia Virus protein VP39"/>
    <property type="match status" value="1"/>
</dbReference>
<gene>
    <name evidence="3" type="ORF">CPC735_007010</name>
</gene>
<dbReference type="GO" id="GO:0008168">
    <property type="term" value="F:methyltransferase activity"/>
    <property type="evidence" value="ECO:0007669"/>
    <property type="project" value="TreeGrafter"/>
</dbReference>